<feature type="transmembrane region" description="Helical" evidence="2">
    <location>
        <begin position="6"/>
        <end position="26"/>
    </location>
</feature>
<comment type="caution">
    <text evidence="4">The sequence shown here is derived from an EMBL/GenBank/DDBJ whole genome shotgun (WGS) entry which is preliminary data.</text>
</comment>
<accession>A0ABT2JGC1</accession>
<name>A0ABT2JGC1_9PSEU</name>
<evidence type="ECO:0000259" key="3">
    <source>
        <dbReference type="Pfam" id="PF20434"/>
    </source>
</evidence>
<dbReference type="InterPro" id="IPR049492">
    <property type="entry name" value="BD-FAE-like_dom"/>
</dbReference>
<proteinExistence type="predicted"/>
<evidence type="ECO:0000313" key="5">
    <source>
        <dbReference type="Proteomes" id="UP001156441"/>
    </source>
</evidence>
<gene>
    <name evidence="4" type="ORF">JT362_27775</name>
</gene>
<dbReference type="Proteomes" id="UP001156441">
    <property type="component" value="Unassembled WGS sequence"/>
</dbReference>
<dbReference type="GO" id="GO:0016787">
    <property type="term" value="F:hydrolase activity"/>
    <property type="evidence" value="ECO:0007669"/>
    <property type="project" value="UniProtKB-KW"/>
</dbReference>
<dbReference type="PANTHER" id="PTHR48081:SF33">
    <property type="entry name" value="KYNURENINE FORMAMIDASE"/>
    <property type="match status" value="1"/>
</dbReference>
<organism evidence="4 5">
    <name type="scientific">Actinophytocola gossypii</name>
    <dbReference type="NCBI Taxonomy" id="2812003"/>
    <lineage>
        <taxon>Bacteria</taxon>
        <taxon>Bacillati</taxon>
        <taxon>Actinomycetota</taxon>
        <taxon>Actinomycetes</taxon>
        <taxon>Pseudonocardiales</taxon>
        <taxon>Pseudonocardiaceae</taxon>
    </lineage>
</organism>
<dbReference type="Pfam" id="PF20434">
    <property type="entry name" value="BD-FAE"/>
    <property type="match status" value="1"/>
</dbReference>
<keyword evidence="2" id="KW-0812">Transmembrane</keyword>
<keyword evidence="1 4" id="KW-0378">Hydrolase</keyword>
<dbReference type="Gene3D" id="3.40.50.1820">
    <property type="entry name" value="alpha/beta hydrolase"/>
    <property type="match status" value="1"/>
</dbReference>
<protein>
    <submittedName>
        <fullName evidence="4">Alpha/beta hydrolase</fullName>
    </submittedName>
</protein>
<keyword evidence="2" id="KW-1133">Transmembrane helix</keyword>
<evidence type="ECO:0000256" key="2">
    <source>
        <dbReference type="SAM" id="Phobius"/>
    </source>
</evidence>
<keyword evidence="2" id="KW-0472">Membrane</keyword>
<dbReference type="InterPro" id="IPR050300">
    <property type="entry name" value="GDXG_lipolytic_enzyme"/>
</dbReference>
<evidence type="ECO:0000313" key="4">
    <source>
        <dbReference type="EMBL" id="MCT2586927.1"/>
    </source>
</evidence>
<dbReference type="RefSeq" id="WP_260194800.1">
    <property type="nucleotide sequence ID" value="NZ_JAFFZE010000022.1"/>
</dbReference>
<dbReference type="PANTHER" id="PTHR48081">
    <property type="entry name" value="AB HYDROLASE SUPERFAMILY PROTEIN C4A8.06C"/>
    <property type="match status" value="1"/>
</dbReference>
<feature type="domain" description="BD-FAE-like" evidence="3">
    <location>
        <begin position="134"/>
        <end position="258"/>
    </location>
</feature>
<keyword evidence="5" id="KW-1185">Reference proteome</keyword>
<feature type="transmembrane region" description="Helical" evidence="2">
    <location>
        <begin position="66"/>
        <end position="89"/>
    </location>
</feature>
<evidence type="ECO:0000256" key="1">
    <source>
        <dbReference type="ARBA" id="ARBA00022801"/>
    </source>
</evidence>
<feature type="transmembrane region" description="Helical" evidence="2">
    <location>
        <begin position="38"/>
        <end position="60"/>
    </location>
</feature>
<dbReference type="SUPFAM" id="SSF53474">
    <property type="entry name" value="alpha/beta-Hydrolases"/>
    <property type="match status" value="1"/>
</dbReference>
<dbReference type="EMBL" id="JAFFZE010000022">
    <property type="protein sequence ID" value="MCT2586927.1"/>
    <property type="molecule type" value="Genomic_DNA"/>
</dbReference>
<dbReference type="InterPro" id="IPR029058">
    <property type="entry name" value="AB_hydrolase_fold"/>
</dbReference>
<reference evidence="4 5" key="1">
    <citation type="submission" date="2021-02" db="EMBL/GenBank/DDBJ databases">
        <title>Actinophytocola xerophila sp. nov., isolated from soil of cotton cropping field.</title>
        <authorList>
            <person name="Huang R."/>
            <person name="Chen X."/>
            <person name="Ge X."/>
            <person name="Liu W."/>
        </authorList>
    </citation>
    <scope>NUCLEOTIDE SEQUENCE [LARGE SCALE GENOMIC DNA]</scope>
    <source>
        <strain evidence="4 5">S1-96</strain>
    </source>
</reference>
<sequence>MPIPLGYLVTVGVVATATYCALVAPTRPRFLWPLTFRLGLLAGELPFLVGYLLAASTALAFAEGDIAGPAGWAGAAVAVVTVLGLAEVVRRSLASGTRGLPWARILFAPFAVRRRGVTRAANLRYGPHGRRNLLDVYRPARPTGPTLVHFHGGGYFSGRKNREARALLYHLAAQGWVCVSANYRLRPGTTFPGHLVDAKQAIAWVREQGIAKGPVVVAGSSAGGHLATLCALTADDPRYQPGFERADTSVAAAVSLYGYHGRYYGDVEDSSPLDHLRPDAPPILLAHGDRDALVPVADARDLAARLRATSANRVDYLELPGAHHCFDLFLTYHLATLIPRIEEFLRDTVPAAEPRNVKA</sequence>